<feature type="domain" description="C-type lectin" evidence="3">
    <location>
        <begin position="52"/>
        <end position="151"/>
    </location>
</feature>
<dbReference type="InterPro" id="IPR051527">
    <property type="entry name" value="KLR_subfamily_B"/>
</dbReference>
<dbReference type="InterPro" id="IPR001304">
    <property type="entry name" value="C-type_lectin-like"/>
</dbReference>
<evidence type="ECO:0000259" key="3">
    <source>
        <dbReference type="PROSITE" id="PS50041"/>
    </source>
</evidence>
<evidence type="ECO:0000313" key="4">
    <source>
        <dbReference type="EnsemblMetazoa" id="G20086.1:cds"/>
    </source>
</evidence>
<proteinExistence type="predicted"/>
<keyword evidence="1" id="KW-0472">Membrane</keyword>
<dbReference type="Gene3D" id="3.10.100.10">
    <property type="entry name" value="Mannose-Binding Protein A, subunit A"/>
    <property type="match status" value="2"/>
</dbReference>
<dbReference type="InterPro" id="IPR016187">
    <property type="entry name" value="CTDL_fold"/>
</dbReference>
<dbReference type="InterPro" id="IPR016186">
    <property type="entry name" value="C-type_lectin-like/link_sf"/>
</dbReference>
<dbReference type="PANTHER" id="PTHR46784:SF1">
    <property type="entry name" value="KILLER CELL LECTIN-LIKE RECEPTOR SUBFAMILY B MEMBER 1"/>
    <property type="match status" value="1"/>
</dbReference>
<dbReference type="GO" id="GO:0038023">
    <property type="term" value="F:signaling receptor activity"/>
    <property type="evidence" value="ECO:0007669"/>
    <property type="project" value="TreeGrafter"/>
</dbReference>
<organism evidence="4 5">
    <name type="scientific">Magallana gigas</name>
    <name type="common">Pacific oyster</name>
    <name type="synonym">Crassostrea gigas</name>
    <dbReference type="NCBI Taxonomy" id="29159"/>
    <lineage>
        <taxon>Eukaryota</taxon>
        <taxon>Metazoa</taxon>
        <taxon>Spiralia</taxon>
        <taxon>Lophotrochozoa</taxon>
        <taxon>Mollusca</taxon>
        <taxon>Bivalvia</taxon>
        <taxon>Autobranchia</taxon>
        <taxon>Pteriomorphia</taxon>
        <taxon>Ostreida</taxon>
        <taxon>Ostreoidea</taxon>
        <taxon>Ostreidae</taxon>
        <taxon>Magallana</taxon>
    </lineage>
</organism>
<dbReference type="GO" id="GO:0009986">
    <property type="term" value="C:cell surface"/>
    <property type="evidence" value="ECO:0007669"/>
    <property type="project" value="TreeGrafter"/>
</dbReference>
<keyword evidence="1" id="KW-0812">Transmembrane</keyword>
<keyword evidence="2" id="KW-1015">Disulfide bond</keyword>
<dbReference type="CDD" id="cd00037">
    <property type="entry name" value="CLECT"/>
    <property type="match status" value="2"/>
</dbReference>
<sequence length="252" mass="27421">MELIPAACPSALCSLRCTVLSSGASTCVSDPITPPAVECPSDFTWNPTVSLCYNVIEAPMLWQDCKTHCEALGARLAILDTPAKLDVLLSDYNAGSLFSVQYFIGASYNNITSDWRWVDGLAIDPWFLTSYPVTGSSGVCLNYEDTEKWPDAKTMCTGYGARLAILDTAAKLSSVLDDYNASLLNNTEYHIGAQYVYGIGWQWVDGTAVDPTFLSNYGITNVSGDCLVWTYASLVIQDKCDASEKFLCDISV</sequence>
<evidence type="ECO:0000256" key="1">
    <source>
        <dbReference type="ARBA" id="ARBA00022989"/>
    </source>
</evidence>
<evidence type="ECO:0000313" key="5">
    <source>
        <dbReference type="Proteomes" id="UP000005408"/>
    </source>
</evidence>
<dbReference type="EnsemblMetazoa" id="G20086.1">
    <property type="protein sequence ID" value="G20086.1:cds"/>
    <property type="gene ID" value="G20086"/>
</dbReference>
<accession>A0A8W8JM08</accession>
<dbReference type="SUPFAM" id="SSF56436">
    <property type="entry name" value="C-type lectin-like"/>
    <property type="match status" value="2"/>
</dbReference>
<dbReference type="PROSITE" id="PS50041">
    <property type="entry name" value="C_TYPE_LECTIN_2"/>
    <property type="match status" value="1"/>
</dbReference>
<reference evidence="4" key="1">
    <citation type="submission" date="2022-08" db="UniProtKB">
        <authorList>
            <consortium name="EnsemblMetazoa"/>
        </authorList>
    </citation>
    <scope>IDENTIFICATION</scope>
    <source>
        <strain evidence="4">05x7-T-G4-1.051#20</strain>
    </source>
</reference>
<protein>
    <recommendedName>
        <fullName evidence="3">C-type lectin domain-containing protein</fullName>
    </recommendedName>
</protein>
<dbReference type="PANTHER" id="PTHR46784">
    <property type="entry name" value="KILLER CELL LECTIN-LIKE RECEPTOR SUBFAMILY B MEMBER 1"/>
    <property type="match status" value="1"/>
</dbReference>
<name>A0A8W8JM08_MAGGI</name>
<dbReference type="AlphaFoldDB" id="A0A8W8JM08"/>
<dbReference type="GO" id="GO:0005886">
    <property type="term" value="C:plasma membrane"/>
    <property type="evidence" value="ECO:0007669"/>
    <property type="project" value="TreeGrafter"/>
</dbReference>
<evidence type="ECO:0000256" key="2">
    <source>
        <dbReference type="ARBA" id="ARBA00023157"/>
    </source>
</evidence>
<dbReference type="Pfam" id="PF00059">
    <property type="entry name" value="Lectin_C"/>
    <property type="match status" value="1"/>
</dbReference>
<keyword evidence="5" id="KW-1185">Reference proteome</keyword>
<dbReference type="Proteomes" id="UP000005408">
    <property type="component" value="Unassembled WGS sequence"/>
</dbReference>
<keyword evidence="1" id="KW-1133">Transmembrane helix</keyword>
<dbReference type="SMART" id="SM00034">
    <property type="entry name" value="CLECT"/>
    <property type="match status" value="2"/>
</dbReference>